<dbReference type="EMBL" id="JANBQB010000331">
    <property type="protein sequence ID" value="KAJ1977651.1"/>
    <property type="molecule type" value="Genomic_DNA"/>
</dbReference>
<evidence type="ECO:0000313" key="4">
    <source>
        <dbReference type="Proteomes" id="UP001151582"/>
    </source>
</evidence>
<evidence type="ECO:0000256" key="2">
    <source>
        <dbReference type="SAM" id="SignalP"/>
    </source>
</evidence>
<keyword evidence="4" id="KW-1185">Reference proteome</keyword>
<proteinExistence type="predicted"/>
<evidence type="ECO:0000256" key="1">
    <source>
        <dbReference type="SAM" id="MobiDB-lite"/>
    </source>
</evidence>
<dbReference type="Proteomes" id="UP001151582">
    <property type="component" value="Unassembled WGS sequence"/>
</dbReference>
<dbReference type="AlphaFoldDB" id="A0A9W8EBZ1"/>
<reference evidence="3" key="1">
    <citation type="submission" date="2022-07" db="EMBL/GenBank/DDBJ databases">
        <title>Phylogenomic reconstructions and comparative analyses of Kickxellomycotina fungi.</title>
        <authorList>
            <person name="Reynolds N.K."/>
            <person name="Stajich J.E."/>
            <person name="Barry K."/>
            <person name="Grigoriev I.V."/>
            <person name="Crous P."/>
            <person name="Smith M.E."/>
        </authorList>
    </citation>
    <scope>NUCLEOTIDE SEQUENCE</scope>
    <source>
        <strain evidence="3">RSA 567</strain>
    </source>
</reference>
<name>A0A9W8EBZ1_9FUNG</name>
<protein>
    <submittedName>
        <fullName evidence="3">Uncharacterized protein</fullName>
    </submittedName>
</protein>
<dbReference type="OrthoDB" id="10580314at2759"/>
<feature type="signal peptide" evidence="2">
    <location>
        <begin position="1"/>
        <end position="20"/>
    </location>
</feature>
<feature type="compositionally biased region" description="Basic and acidic residues" evidence="1">
    <location>
        <begin position="47"/>
        <end position="70"/>
    </location>
</feature>
<evidence type="ECO:0000313" key="3">
    <source>
        <dbReference type="EMBL" id="KAJ1977651.1"/>
    </source>
</evidence>
<feature type="region of interest" description="Disordered" evidence="1">
    <location>
        <begin position="42"/>
        <end position="78"/>
    </location>
</feature>
<sequence>MQYVYVALLCLASLLLLAYAVEVTPCTSSTCVQRLKRRRASRRLYRRKDNDSSDDDHSSSDDENDTEHSVKQNSLMPNCYDDDGNLKKACEKLAKFLKGGIALVSMGSKSGSKSKGD</sequence>
<gene>
    <name evidence="3" type="ORF">H4R34_003496</name>
</gene>
<feature type="chain" id="PRO_5040909891" evidence="2">
    <location>
        <begin position="21"/>
        <end position="117"/>
    </location>
</feature>
<keyword evidence="2" id="KW-0732">Signal</keyword>
<accession>A0A9W8EBZ1</accession>
<comment type="caution">
    <text evidence="3">The sequence shown here is derived from an EMBL/GenBank/DDBJ whole genome shotgun (WGS) entry which is preliminary data.</text>
</comment>
<organism evidence="3 4">
    <name type="scientific">Dimargaris verticillata</name>
    <dbReference type="NCBI Taxonomy" id="2761393"/>
    <lineage>
        <taxon>Eukaryota</taxon>
        <taxon>Fungi</taxon>
        <taxon>Fungi incertae sedis</taxon>
        <taxon>Zoopagomycota</taxon>
        <taxon>Kickxellomycotina</taxon>
        <taxon>Dimargaritomycetes</taxon>
        <taxon>Dimargaritales</taxon>
        <taxon>Dimargaritaceae</taxon>
        <taxon>Dimargaris</taxon>
    </lineage>
</organism>